<evidence type="ECO:0000256" key="1">
    <source>
        <dbReference type="SAM" id="Phobius"/>
    </source>
</evidence>
<feature type="transmembrane region" description="Helical" evidence="1">
    <location>
        <begin position="55"/>
        <end position="74"/>
    </location>
</feature>
<sequence>MRKVVVGFIVFCLYGYPYVYYSMYQDFTDRLLFNYLIMIAATSTFAFIGKLYSNYIPIILGNIVSAIISFYFILEWENNAQYEEMSQWGSYFVPFSPNELLVFVSVLNLIPQLFTMNLAKKMKNRVRG</sequence>
<keyword evidence="1" id="KW-0472">Membrane</keyword>
<evidence type="ECO:0000313" key="2">
    <source>
        <dbReference type="EMBL" id="QQS99122.1"/>
    </source>
</evidence>
<evidence type="ECO:0000313" key="3">
    <source>
        <dbReference type="Proteomes" id="UP000595254"/>
    </source>
</evidence>
<dbReference type="KEGG" id="ppsr:I6J18_15925"/>
<reference evidence="2 3" key="1">
    <citation type="submission" date="2021-01" db="EMBL/GenBank/DDBJ databases">
        <title>FDA dAtabase for Regulatory Grade micrObial Sequences (FDA-ARGOS): Supporting development and validation of Infectious Disease Dx tests.</title>
        <authorList>
            <person name="Nelson B."/>
            <person name="Plummer A."/>
            <person name="Tallon L."/>
            <person name="Sadzewicz L."/>
            <person name="Zhao X."/>
            <person name="Boylan J."/>
            <person name="Ott S."/>
            <person name="Bowen H."/>
            <person name="Vavikolanu K."/>
            <person name="Mehta A."/>
            <person name="Aluvathingal J."/>
            <person name="Nadendla S."/>
            <person name="Myers T."/>
            <person name="Yan Y."/>
            <person name="Sichtig H."/>
        </authorList>
    </citation>
    <scope>NUCLEOTIDE SEQUENCE [LARGE SCALE GENOMIC DNA]</scope>
    <source>
        <strain evidence="2 3">FDAARGOS_1161</strain>
    </source>
</reference>
<dbReference type="AlphaFoldDB" id="A0A974NK92"/>
<proteinExistence type="predicted"/>
<dbReference type="RefSeq" id="WP_040375399.1">
    <property type="nucleotide sequence ID" value="NZ_CP068053.1"/>
</dbReference>
<keyword evidence="3" id="KW-1185">Reference proteome</keyword>
<keyword evidence="1" id="KW-1133">Transmembrane helix</keyword>
<name>A0A974NK92_PERPY</name>
<organism evidence="2 3">
    <name type="scientific">Peribacillus psychrosaccharolyticus</name>
    <name type="common">Bacillus psychrosaccharolyticus</name>
    <dbReference type="NCBI Taxonomy" id="1407"/>
    <lineage>
        <taxon>Bacteria</taxon>
        <taxon>Bacillati</taxon>
        <taxon>Bacillota</taxon>
        <taxon>Bacilli</taxon>
        <taxon>Bacillales</taxon>
        <taxon>Bacillaceae</taxon>
        <taxon>Peribacillus</taxon>
    </lineage>
</organism>
<feature type="transmembrane region" description="Helical" evidence="1">
    <location>
        <begin position="31"/>
        <end position="48"/>
    </location>
</feature>
<accession>A0A974NK92</accession>
<protein>
    <submittedName>
        <fullName evidence="2">Uncharacterized protein</fullName>
    </submittedName>
</protein>
<dbReference type="EMBL" id="CP068053">
    <property type="protein sequence ID" value="QQS99122.1"/>
    <property type="molecule type" value="Genomic_DNA"/>
</dbReference>
<gene>
    <name evidence="2" type="ORF">I6J18_15925</name>
</gene>
<dbReference type="Proteomes" id="UP000595254">
    <property type="component" value="Chromosome"/>
</dbReference>
<keyword evidence="1" id="KW-0812">Transmembrane</keyword>